<feature type="region of interest" description="Disordered" evidence="1">
    <location>
        <begin position="1"/>
        <end position="110"/>
    </location>
</feature>
<organism evidence="4 5">
    <name type="scientific">Parafrankia soli</name>
    <dbReference type="NCBI Taxonomy" id="2599596"/>
    <lineage>
        <taxon>Bacteria</taxon>
        <taxon>Bacillati</taxon>
        <taxon>Actinomycetota</taxon>
        <taxon>Actinomycetes</taxon>
        <taxon>Frankiales</taxon>
        <taxon>Frankiaceae</taxon>
        <taxon>Parafrankia</taxon>
    </lineage>
</organism>
<dbReference type="OrthoDB" id="3240216at2"/>
<evidence type="ECO:0000313" key="5">
    <source>
        <dbReference type="Proteomes" id="UP000179769"/>
    </source>
</evidence>
<dbReference type="Proteomes" id="UP000179769">
    <property type="component" value="Unassembled WGS sequence"/>
</dbReference>
<dbReference type="Pfam" id="PF12089">
    <property type="entry name" value="DUF3566"/>
    <property type="match status" value="1"/>
</dbReference>
<evidence type="ECO:0000313" key="4">
    <source>
        <dbReference type="EMBL" id="OHV27331.1"/>
    </source>
</evidence>
<feature type="transmembrane region" description="Helical" evidence="2">
    <location>
        <begin position="124"/>
        <end position="147"/>
    </location>
</feature>
<dbReference type="InterPro" id="IPR021949">
    <property type="entry name" value="DUF3566_TM"/>
</dbReference>
<comment type="caution">
    <text evidence="4">The sequence shown here is derived from an EMBL/GenBank/DDBJ whole genome shotgun (WGS) entry which is preliminary data.</text>
</comment>
<keyword evidence="2" id="KW-0812">Transmembrane</keyword>
<keyword evidence="5" id="KW-1185">Reference proteome</keyword>
<evidence type="ECO:0000256" key="1">
    <source>
        <dbReference type="SAM" id="MobiDB-lite"/>
    </source>
</evidence>
<proteinExistence type="predicted"/>
<sequence>MPAERRPTPEPVRAATPSTRQAPPAGRTAPYDRPGTPPGPLPTSGGVGPNGLSTEPFDRVDDADHGRPGGAPGPQGGPPRGQQQPGGREPGRDTAGQGPRRGPAGGRRARLRVSRVEPLSVTRLSFAFSLCVFLIMIVAVAVLWFVLNSIGVFDSVTKAADTLTDGTNANVSGWLSFGRAMQITLLVGAINVVLMTALATLGALLYNLCADMIGGLEVTLSDQ</sequence>
<keyword evidence="2" id="KW-0472">Membrane</keyword>
<evidence type="ECO:0000256" key="2">
    <source>
        <dbReference type="SAM" id="Phobius"/>
    </source>
</evidence>
<gene>
    <name evidence="4" type="ORF">BBK14_05305</name>
</gene>
<name>A0A1S1Q1E0_9ACTN</name>
<dbReference type="AlphaFoldDB" id="A0A1S1Q1E0"/>
<evidence type="ECO:0000259" key="3">
    <source>
        <dbReference type="Pfam" id="PF12089"/>
    </source>
</evidence>
<protein>
    <recommendedName>
        <fullName evidence="3">DUF3566 domain-containing protein</fullName>
    </recommendedName>
</protein>
<feature type="compositionally biased region" description="Basic and acidic residues" evidence="1">
    <location>
        <begin position="56"/>
        <end position="67"/>
    </location>
</feature>
<dbReference type="EMBL" id="MAXA01000224">
    <property type="protein sequence ID" value="OHV27331.1"/>
    <property type="molecule type" value="Genomic_DNA"/>
</dbReference>
<accession>A0A1S1Q1E0</accession>
<feature type="transmembrane region" description="Helical" evidence="2">
    <location>
        <begin position="183"/>
        <end position="206"/>
    </location>
</feature>
<feature type="domain" description="DUF3566" evidence="3">
    <location>
        <begin position="107"/>
        <end position="222"/>
    </location>
</feature>
<reference evidence="5" key="1">
    <citation type="submission" date="2016-07" db="EMBL/GenBank/DDBJ databases">
        <title>Frankia sp. NRRL B-16219 Genome sequencing.</title>
        <authorList>
            <person name="Ghodhbane-Gtari F."/>
            <person name="Swanson E."/>
            <person name="Gueddou A."/>
            <person name="Louati M."/>
            <person name="Nouioui I."/>
            <person name="Hezbri K."/>
            <person name="Abebe-Akele F."/>
            <person name="Simpson S."/>
            <person name="Morris K."/>
            <person name="Thomas K."/>
            <person name="Gtari M."/>
            <person name="Tisa L.S."/>
        </authorList>
    </citation>
    <scope>NUCLEOTIDE SEQUENCE [LARGE SCALE GENOMIC DNA]</scope>
    <source>
        <strain evidence="5">NRRL B-16219</strain>
    </source>
</reference>
<keyword evidence="2" id="KW-1133">Transmembrane helix</keyword>